<evidence type="ECO:0000313" key="7">
    <source>
        <dbReference type="EMBL" id="MDR6293258.1"/>
    </source>
</evidence>
<evidence type="ECO:0000259" key="5">
    <source>
        <dbReference type="Pfam" id="PF25944"/>
    </source>
</evidence>
<comment type="caution">
    <text evidence="7">The sequence shown here is derived from an EMBL/GenBank/DDBJ whole genome shotgun (WGS) entry which is preliminary data.</text>
</comment>
<dbReference type="Pfam" id="PF25967">
    <property type="entry name" value="RND-MFP_C"/>
    <property type="match status" value="1"/>
</dbReference>
<dbReference type="Pfam" id="PF25876">
    <property type="entry name" value="HH_MFP_RND"/>
    <property type="match status" value="1"/>
</dbReference>
<dbReference type="Pfam" id="PF25917">
    <property type="entry name" value="BSH_RND"/>
    <property type="match status" value="1"/>
</dbReference>
<evidence type="ECO:0000256" key="2">
    <source>
        <dbReference type="ARBA" id="ARBA00009477"/>
    </source>
</evidence>
<dbReference type="PANTHER" id="PTHR30158">
    <property type="entry name" value="ACRA/E-RELATED COMPONENT OF DRUG EFFLUX TRANSPORTER"/>
    <property type="match status" value="1"/>
</dbReference>
<comment type="subcellular location">
    <subcellularLocation>
        <location evidence="1">Cell envelope</location>
    </subcellularLocation>
</comment>
<dbReference type="InterPro" id="IPR058624">
    <property type="entry name" value="MdtA-like_HH"/>
</dbReference>
<dbReference type="Gene3D" id="2.40.420.20">
    <property type="match status" value="1"/>
</dbReference>
<dbReference type="Proteomes" id="UP001262410">
    <property type="component" value="Unassembled WGS sequence"/>
</dbReference>
<evidence type="ECO:0000259" key="3">
    <source>
        <dbReference type="Pfam" id="PF25876"/>
    </source>
</evidence>
<dbReference type="InterPro" id="IPR006143">
    <property type="entry name" value="RND_pump_MFP"/>
</dbReference>
<reference evidence="7 8" key="1">
    <citation type="submission" date="2023-07" db="EMBL/GenBank/DDBJ databases">
        <title>Sorghum-associated microbial communities from plants grown in Nebraska, USA.</title>
        <authorList>
            <person name="Schachtman D."/>
        </authorList>
    </citation>
    <scope>NUCLEOTIDE SEQUENCE [LARGE SCALE GENOMIC DNA]</scope>
    <source>
        <strain evidence="7 8">584</strain>
    </source>
</reference>
<evidence type="ECO:0000259" key="6">
    <source>
        <dbReference type="Pfam" id="PF25967"/>
    </source>
</evidence>
<dbReference type="SUPFAM" id="SSF111369">
    <property type="entry name" value="HlyD-like secretion proteins"/>
    <property type="match status" value="1"/>
</dbReference>
<evidence type="ECO:0000259" key="4">
    <source>
        <dbReference type="Pfam" id="PF25917"/>
    </source>
</evidence>
<feature type="domain" description="Multidrug resistance protein MdtA-like alpha-helical hairpin" evidence="3">
    <location>
        <begin position="118"/>
        <end position="187"/>
    </location>
</feature>
<keyword evidence="8" id="KW-1185">Reference proteome</keyword>
<evidence type="ECO:0000256" key="1">
    <source>
        <dbReference type="ARBA" id="ARBA00004196"/>
    </source>
</evidence>
<name>A0ABU1JY81_9PROT</name>
<dbReference type="PANTHER" id="PTHR30158:SF24">
    <property type="entry name" value="HLYD FAMILY SECRETION PROTEIN"/>
    <property type="match status" value="1"/>
</dbReference>
<dbReference type="InterPro" id="IPR058625">
    <property type="entry name" value="MdtA-like_BSH"/>
</dbReference>
<dbReference type="Pfam" id="PF25944">
    <property type="entry name" value="Beta-barrel_RND"/>
    <property type="match status" value="1"/>
</dbReference>
<accession>A0ABU1JY81</accession>
<organism evidence="7 8">
    <name type="scientific">Inquilinus ginsengisoli</name>
    <dbReference type="NCBI Taxonomy" id="363840"/>
    <lineage>
        <taxon>Bacteria</taxon>
        <taxon>Pseudomonadati</taxon>
        <taxon>Pseudomonadota</taxon>
        <taxon>Alphaproteobacteria</taxon>
        <taxon>Rhodospirillales</taxon>
        <taxon>Rhodospirillaceae</taxon>
        <taxon>Inquilinus</taxon>
    </lineage>
</organism>
<feature type="domain" description="Multidrug resistance protein MdtA-like beta-barrel" evidence="5">
    <location>
        <begin position="223"/>
        <end position="304"/>
    </location>
</feature>
<dbReference type="NCBIfam" id="TIGR01730">
    <property type="entry name" value="RND_mfp"/>
    <property type="match status" value="1"/>
</dbReference>
<evidence type="ECO:0000313" key="8">
    <source>
        <dbReference type="Proteomes" id="UP001262410"/>
    </source>
</evidence>
<dbReference type="InterPro" id="IPR058626">
    <property type="entry name" value="MdtA-like_b-barrel"/>
</dbReference>
<dbReference type="EMBL" id="JAVDPW010000011">
    <property type="protein sequence ID" value="MDR6293258.1"/>
    <property type="molecule type" value="Genomic_DNA"/>
</dbReference>
<protein>
    <submittedName>
        <fullName evidence="7">Multidrug efflux system membrane fusion protein</fullName>
    </submittedName>
</protein>
<gene>
    <name evidence="7" type="ORF">E9232_005808</name>
</gene>
<proteinExistence type="inferred from homology"/>
<dbReference type="Gene3D" id="1.10.287.470">
    <property type="entry name" value="Helix hairpin bin"/>
    <property type="match status" value="1"/>
</dbReference>
<sequence>MGVRTVILGSIAVVAAVAAGLYQTGHLPLGLLLSSPVQAEAAAPTGAPPAMPVPVAAVLKRSLPIYLDYSARTESIAAISLQAKVSGYILSQPAADGTDVKQGDLLYKIDPRDFQTALDQANAQLQRDQSNIDYLRSNYDRGSELTKNGWLDKDTYDQRQSNLKQAQATLASDQAAQRQAELNLGYTELRAPFAGRLGRNQAPVGTLIANGGSPVNTLVQLDPIYVTFNPSEAELAKIRAAKTAGKVAIDVLLPGETEATHKGELTFLDNSVDNRTGTILARATVGNGDFGVLPGQYVRVRVHLEPQPGALMVPQVAVAASQFGRYVYVVSKDNRAEQRLVTLGPTDGDLVAIEKGVAEGDQVITGNLQKIFYPGMPVQPQQQVAAGS</sequence>
<feature type="domain" description="Multidrug resistance protein MdtA-like C-terminal permuted SH3" evidence="6">
    <location>
        <begin position="310"/>
        <end position="370"/>
    </location>
</feature>
<comment type="similarity">
    <text evidence="2">Belongs to the membrane fusion protein (MFP) (TC 8.A.1) family.</text>
</comment>
<dbReference type="RefSeq" id="WP_309800072.1">
    <property type="nucleotide sequence ID" value="NZ_JAVDPW010000011.1"/>
</dbReference>
<feature type="domain" description="Multidrug resistance protein MdtA-like barrel-sandwich hybrid" evidence="4">
    <location>
        <begin position="79"/>
        <end position="218"/>
    </location>
</feature>
<dbReference type="InterPro" id="IPR058627">
    <property type="entry name" value="MdtA-like_C"/>
</dbReference>
<dbReference type="Gene3D" id="2.40.30.170">
    <property type="match status" value="1"/>
</dbReference>
<dbReference type="Gene3D" id="2.40.50.100">
    <property type="match status" value="1"/>
</dbReference>